<keyword evidence="3" id="KW-1185">Reference proteome</keyword>
<name>A0A545TTV5_9PROT</name>
<evidence type="ECO:0000313" key="2">
    <source>
        <dbReference type="EMBL" id="TQV80652.1"/>
    </source>
</evidence>
<evidence type="ECO:0000256" key="1">
    <source>
        <dbReference type="SAM" id="SignalP"/>
    </source>
</evidence>
<keyword evidence="1" id="KW-0732">Signal</keyword>
<dbReference type="RefSeq" id="WP_142896366.1">
    <property type="nucleotide sequence ID" value="NZ_ML660054.1"/>
</dbReference>
<accession>A0A545TTV5</accession>
<feature type="chain" id="PRO_5022206302" evidence="1">
    <location>
        <begin position="30"/>
        <end position="275"/>
    </location>
</feature>
<dbReference type="EMBL" id="VHSH01000003">
    <property type="protein sequence ID" value="TQV80652.1"/>
    <property type="molecule type" value="Genomic_DNA"/>
</dbReference>
<dbReference type="AlphaFoldDB" id="A0A545TTV5"/>
<dbReference type="Proteomes" id="UP000315252">
    <property type="component" value="Unassembled WGS sequence"/>
</dbReference>
<dbReference type="InterPro" id="IPR015000">
    <property type="entry name" value="EipB-like"/>
</dbReference>
<proteinExistence type="predicted"/>
<feature type="signal peptide" evidence="1">
    <location>
        <begin position="1"/>
        <end position="29"/>
    </location>
</feature>
<dbReference type="Pfam" id="PF08904">
    <property type="entry name" value="EipB_like"/>
    <property type="match status" value="1"/>
</dbReference>
<reference evidence="2 3" key="1">
    <citation type="submission" date="2019-06" db="EMBL/GenBank/DDBJ databases">
        <title>Whole genome sequence for Rhodospirillaceae sp. R148.</title>
        <authorList>
            <person name="Wang G."/>
        </authorList>
    </citation>
    <scope>NUCLEOTIDE SEQUENCE [LARGE SCALE GENOMIC DNA]</scope>
    <source>
        <strain evidence="2 3">R148</strain>
    </source>
</reference>
<evidence type="ECO:0000313" key="3">
    <source>
        <dbReference type="Proteomes" id="UP000315252"/>
    </source>
</evidence>
<protein>
    <submittedName>
        <fullName evidence="2">DUF1849 family protein</fullName>
    </submittedName>
</protein>
<organism evidence="2 3">
    <name type="scientific">Denitrobaculum tricleocarpae</name>
    <dbReference type="NCBI Taxonomy" id="2591009"/>
    <lineage>
        <taxon>Bacteria</taxon>
        <taxon>Pseudomonadati</taxon>
        <taxon>Pseudomonadota</taxon>
        <taxon>Alphaproteobacteria</taxon>
        <taxon>Rhodospirillales</taxon>
        <taxon>Rhodospirillaceae</taxon>
        <taxon>Denitrobaculum</taxon>
    </lineage>
</organism>
<sequence>MSDRTGPGTSSVKFLLAATLAAVFALPSAATSQILPHRAIYDLNLSKTQANSNVTQARGFFEFEWEDACSGWTVLHKTRLKVNYSDGRHLDFGASHKSWEAKDGTSYQFFIKRDYNGDTVEEIRGEAERGGEDLAGTARYSAPEEREVLLPKGAIFPTQHSLELLKAAEQEALPLWRVVFDGSGDDGFFGISAALVRPLAPGEDLGEVATAMAAEPSWRVQLAFFDISNQTGAPEQEQALRIFANGVVDELELDYGDFVVKARLRELKPFDAPDC</sequence>
<dbReference type="OrthoDB" id="9815514at2"/>
<gene>
    <name evidence="2" type="ORF">FKG95_10850</name>
</gene>
<comment type="caution">
    <text evidence="2">The sequence shown here is derived from an EMBL/GenBank/DDBJ whole genome shotgun (WGS) entry which is preliminary data.</text>
</comment>